<feature type="compositionally biased region" description="Basic and acidic residues" evidence="1">
    <location>
        <begin position="25"/>
        <end position="36"/>
    </location>
</feature>
<dbReference type="AlphaFoldDB" id="A0A1X6X8V3"/>
<evidence type="ECO:0000313" key="3">
    <source>
        <dbReference type="Proteomes" id="UP000195981"/>
    </source>
</evidence>
<accession>A0A1X6X8V3</accession>
<dbReference type="Proteomes" id="UP000195981">
    <property type="component" value="Unassembled WGS sequence"/>
</dbReference>
<reference evidence="2 3" key="1">
    <citation type="submission" date="2017-02" db="EMBL/GenBank/DDBJ databases">
        <authorList>
            <person name="Peterson S.W."/>
        </authorList>
    </citation>
    <scope>NUCLEOTIDE SEQUENCE [LARGE SCALE GENOMIC DNA]</scope>
    <source>
        <strain evidence="2 3">CIP104813</strain>
    </source>
</reference>
<feature type="region of interest" description="Disordered" evidence="1">
    <location>
        <begin position="1"/>
        <end position="36"/>
    </location>
</feature>
<gene>
    <name evidence="2" type="ORF">FM110_13005</name>
</gene>
<feature type="compositionally biased region" description="Polar residues" evidence="1">
    <location>
        <begin position="115"/>
        <end position="124"/>
    </location>
</feature>
<evidence type="ECO:0000313" key="2">
    <source>
        <dbReference type="EMBL" id="SLM95569.1"/>
    </source>
</evidence>
<keyword evidence="3" id="KW-1185">Reference proteome</keyword>
<name>A0A1X6X8V3_9MICO</name>
<dbReference type="OrthoDB" id="4763361at2"/>
<organism evidence="2 3">
    <name type="scientific">Brachybacterium nesterenkovii</name>
    <dbReference type="NCBI Taxonomy" id="47847"/>
    <lineage>
        <taxon>Bacteria</taxon>
        <taxon>Bacillati</taxon>
        <taxon>Actinomycetota</taxon>
        <taxon>Actinomycetes</taxon>
        <taxon>Micrococcales</taxon>
        <taxon>Dermabacteraceae</taxon>
        <taxon>Brachybacterium</taxon>
    </lineage>
</organism>
<dbReference type="EMBL" id="FWFG01000112">
    <property type="protein sequence ID" value="SLM95569.1"/>
    <property type="molecule type" value="Genomic_DNA"/>
</dbReference>
<feature type="region of interest" description="Disordered" evidence="1">
    <location>
        <begin position="101"/>
        <end position="126"/>
    </location>
</feature>
<proteinExistence type="predicted"/>
<evidence type="ECO:0000256" key="1">
    <source>
        <dbReference type="SAM" id="MobiDB-lite"/>
    </source>
</evidence>
<sequence>MPGEHADAPAPPAWKPADEGAGPWKVREPTDADRETERLAEDMVLGGRFTGKGAASDNLQHYLDATGDDKPIDVDEMRQQVPSFDQAVAEQQRSIGMEAVQQAKDSGATGPVTFPVSTPWTGGTASKDESEKYFYATGSFDHNQTGTVTAYPPSTPGGEWTYEVDTQTNVRDRYN</sequence>
<dbReference type="RefSeq" id="WP_087105172.1">
    <property type="nucleotide sequence ID" value="NZ_FWFG01000112.1"/>
</dbReference>
<protein>
    <submittedName>
        <fullName evidence="2">Uncharacterized protein</fullName>
    </submittedName>
</protein>